<gene>
    <name evidence="2" type="ORF">JOF47_001571</name>
</gene>
<evidence type="ECO:0008006" key="4">
    <source>
        <dbReference type="Google" id="ProtNLM"/>
    </source>
</evidence>
<dbReference type="Proteomes" id="UP001296993">
    <property type="component" value="Unassembled WGS sequence"/>
</dbReference>
<feature type="region of interest" description="Disordered" evidence="1">
    <location>
        <begin position="24"/>
        <end position="77"/>
    </location>
</feature>
<proteinExistence type="predicted"/>
<name>A0ABS4XC57_9MICC</name>
<organism evidence="2 3">
    <name type="scientific">Paeniglutamicibacter kerguelensis</name>
    <dbReference type="NCBI Taxonomy" id="254788"/>
    <lineage>
        <taxon>Bacteria</taxon>
        <taxon>Bacillati</taxon>
        <taxon>Actinomycetota</taxon>
        <taxon>Actinomycetes</taxon>
        <taxon>Micrococcales</taxon>
        <taxon>Micrococcaceae</taxon>
        <taxon>Paeniglutamicibacter</taxon>
    </lineage>
</organism>
<dbReference type="SUPFAM" id="SSF50118">
    <property type="entry name" value="Cell growth inhibitor/plasmid maintenance toxic component"/>
    <property type="match status" value="1"/>
</dbReference>
<comment type="caution">
    <text evidence="2">The sequence shown here is derived from an EMBL/GenBank/DDBJ whole genome shotgun (WGS) entry which is preliminary data.</text>
</comment>
<sequence length="207" mass="22507">MKFNANKFFGFLGRVLEGFLKSQNDTNANEGTKPAPTRSRTAATGAKPAPKPRSAAPAGARNASKPVHTDSDSALGWENGDYPGDFHGAVKPVYNPVANGQPDPGEIVWAWVPYEEDFSQGKDRPVLLVGKDGKYLLALMLTSKDHNNPGHSDRDYVDIGSGPWDKQGRPSEVKIDRLIRLRPSGIRREGAVLNKQVFSRVAGRLSS</sequence>
<evidence type="ECO:0000313" key="2">
    <source>
        <dbReference type="EMBL" id="MBP2386060.1"/>
    </source>
</evidence>
<dbReference type="EMBL" id="JAGIOF010000001">
    <property type="protein sequence ID" value="MBP2386060.1"/>
    <property type="molecule type" value="Genomic_DNA"/>
</dbReference>
<dbReference type="InterPro" id="IPR003477">
    <property type="entry name" value="PemK-like"/>
</dbReference>
<dbReference type="Pfam" id="PF02452">
    <property type="entry name" value="PemK_toxin"/>
    <property type="match status" value="1"/>
</dbReference>
<evidence type="ECO:0000313" key="3">
    <source>
        <dbReference type="Proteomes" id="UP001296993"/>
    </source>
</evidence>
<dbReference type="RefSeq" id="WP_209997030.1">
    <property type="nucleotide sequence ID" value="NZ_BAAAJY010000003.1"/>
</dbReference>
<keyword evidence="3" id="KW-1185">Reference proteome</keyword>
<protein>
    <recommendedName>
        <fullName evidence="4">Type II toxin-antitoxin system PemK/MazF family toxin</fullName>
    </recommendedName>
</protein>
<feature type="compositionally biased region" description="Low complexity" evidence="1">
    <location>
        <begin position="41"/>
        <end position="61"/>
    </location>
</feature>
<reference evidence="2 3" key="1">
    <citation type="submission" date="2021-03" db="EMBL/GenBank/DDBJ databases">
        <title>Sequencing the genomes of 1000 actinobacteria strains.</title>
        <authorList>
            <person name="Klenk H.-P."/>
        </authorList>
    </citation>
    <scope>NUCLEOTIDE SEQUENCE [LARGE SCALE GENOMIC DNA]</scope>
    <source>
        <strain evidence="2 3">DSM 15797</strain>
    </source>
</reference>
<evidence type="ECO:0000256" key="1">
    <source>
        <dbReference type="SAM" id="MobiDB-lite"/>
    </source>
</evidence>
<accession>A0ABS4XC57</accession>